<evidence type="ECO:0000313" key="2">
    <source>
        <dbReference type="Proteomes" id="UP000236736"/>
    </source>
</evidence>
<dbReference type="EMBL" id="FNVR01000009">
    <property type="protein sequence ID" value="SEF96177.1"/>
    <property type="molecule type" value="Genomic_DNA"/>
</dbReference>
<dbReference type="RefSeq" id="WP_103924663.1">
    <property type="nucleotide sequence ID" value="NZ_FNVR01000009.1"/>
</dbReference>
<dbReference type="OrthoDB" id="9808747at2"/>
<name>A0A1H5WBH8_9BACT</name>
<proteinExistence type="predicted"/>
<protein>
    <recommendedName>
        <fullName evidence="3">Lipocalin-like domain-containing protein</fullName>
    </recommendedName>
</protein>
<dbReference type="STRING" id="1120964.GCA_001313265_02691"/>
<organism evidence="1 2">
    <name type="scientific">Algoriphagus boritolerans DSM 17298 = JCM 18970</name>
    <dbReference type="NCBI Taxonomy" id="1120964"/>
    <lineage>
        <taxon>Bacteria</taxon>
        <taxon>Pseudomonadati</taxon>
        <taxon>Bacteroidota</taxon>
        <taxon>Cytophagia</taxon>
        <taxon>Cytophagales</taxon>
        <taxon>Cyclobacteriaceae</taxon>
        <taxon>Algoriphagus</taxon>
    </lineage>
</organism>
<evidence type="ECO:0008006" key="3">
    <source>
        <dbReference type="Google" id="ProtNLM"/>
    </source>
</evidence>
<sequence>MKAITLLLIGFIINWTIPKIGSHPNYTAKKIVYNQVEPNLIGVWVMVKSEKDGFEFFDDSIREGYTYTYAKNGDFILDIRIVRQQTSELNLRIIDFPRFKWKAENGEIEIRAIDEHGKIFATHVDYYNFSADTLVIRNSNLTSYYLRKK</sequence>
<gene>
    <name evidence="1" type="ORF">SAMN03080598_01989</name>
</gene>
<dbReference type="Proteomes" id="UP000236736">
    <property type="component" value="Unassembled WGS sequence"/>
</dbReference>
<keyword evidence="2" id="KW-1185">Reference proteome</keyword>
<accession>A0A1H5WBH8</accession>
<evidence type="ECO:0000313" key="1">
    <source>
        <dbReference type="EMBL" id="SEF96177.1"/>
    </source>
</evidence>
<reference evidence="2" key="1">
    <citation type="submission" date="2016-10" db="EMBL/GenBank/DDBJ databases">
        <authorList>
            <person name="Varghese N."/>
            <person name="Submissions S."/>
        </authorList>
    </citation>
    <scope>NUCLEOTIDE SEQUENCE [LARGE SCALE GENOMIC DNA]</scope>
    <source>
        <strain evidence="2">DSM 17298</strain>
    </source>
</reference>
<dbReference type="AlphaFoldDB" id="A0A1H5WBH8"/>